<comment type="subcellular location">
    <subcellularLocation>
        <location evidence="1">Cell membrane</location>
        <topology evidence="1">Multi-pass membrane protein</topology>
    </subcellularLocation>
</comment>
<dbReference type="InterPro" id="IPR050297">
    <property type="entry name" value="LipidA_mod_glycosyltrf_83"/>
</dbReference>
<proteinExistence type="predicted"/>
<feature type="transmembrane region" description="Helical" evidence="8">
    <location>
        <begin position="116"/>
        <end position="132"/>
    </location>
</feature>
<keyword evidence="3" id="KW-0328">Glycosyltransferase</keyword>
<name>A0A1F7Z2K1_9BACT</name>
<feature type="transmembrane region" description="Helical" evidence="8">
    <location>
        <begin position="86"/>
        <end position="107"/>
    </location>
</feature>
<keyword evidence="2" id="KW-1003">Cell membrane</keyword>
<feature type="transmembrane region" description="Helical" evidence="8">
    <location>
        <begin position="394"/>
        <end position="413"/>
    </location>
</feature>
<comment type="caution">
    <text evidence="10">The sequence shown here is derived from an EMBL/GenBank/DDBJ whole genome shotgun (WGS) entry which is preliminary data.</text>
</comment>
<evidence type="ECO:0000256" key="2">
    <source>
        <dbReference type="ARBA" id="ARBA00022475"/>
    </source>
</evidence>
<evidence type="ECO:0000313" key="10">
    <source>
        <dbReference type="EMBL" id="OGM33876.1"/>
    </source>
</evidence>
<dbReference type="STRING" id="1802505.A3D01_02805"/>
<feature type="transmembrane region" description="Helical" evidence="8">
    <location>
        <begin position="184"/>
        <end position="201"/>
    </location>
</feature>
<feature type="transmembrane region" description="Helical" evidence="8">
    <location>
        <begin position="335"/>
        <end position="352"/>
    </location>
</feature>
<dbReference type="AlphaFoldDB" id="A0A1F7Z2K1"/>
<keyword evidence="5 8" id="KW-0812">Transmembrane</keyword>
<dbReference type="GO" id="GO:0016763">
    <property type="term" value="F:pentosyltransferase activity"/>
    <property type="evidence" value="ECO:0007669"/>
    <property type="project" value="TreeGrafter"/>
</dbReference>
<dbReference type="GO" id="GO:0005886">
    <property type="term" value="C:plasma membrane"/>
    <property type="evidence" value="ECO:0007669"/>
    <property type="project" value="UniProtKB-SubCell"/>
</dbReference>
<organism evidence="10 11">
    <name type="scientific">Candidatus Woesebacteria bacterium RIFCSPHIGHO2_02_FULL_39_13</name>
    <dbReference type="NCBI Taxonomy" id="1802505"/>
    <lineage>
        <taxon>Bacteria</taxon>
        <taxon>Candidatus Woeseibacteriota</taxon>
    </lineage>
</organism>
<feature type="transmembrane region" description="Helical" evidence="8">
    <location>
        <begin position="364"/>
        <end position="382"/>
    </location>
</feature>
<feature type="transmembrane region" description="Helical" evidence="8">
    <location>
        <begin position="208"/>
        <end position="227"/>
    </location>
</feature>
<evidence type="ECO:0000256" key="3">
    <source>
        <dbReference type="ARBA" id="ARBA00022676"/>
    </source>
</evidence>
<dbReference type="PANTHER" id="PTHR33908">
    <property type="entry name" value="MANNOSYLTRANSFERASE YKCB-RELATED"/>
    <property type="match status" value="1"/>
</dbReference>
<evidence type="ECO:0000256" key="7">
    <source>
        <dbReference type="ARBA" id="ARBA00023136"/>
    </source>
</evidence>
<protein>
    <recommendedName>
        <fullName evidence="9">Glycosyltransferase RgtA/B/C/D-like domain-containing protein</fullName>
    </recommendedName>
</protein>
<feature type="transmembrane region" description="Helical" evidence="8">
    <location>
        <begin position="310"/>
        <end position="328"/>
    </location>
</feature>
<keyword evidence="7 8" id="KW-0472">Membrane</keyword>
<evidence type="ECO:0000256" key="6">
    <source>
        <dbReference type="ARBA" id="ARBA00022989"/>
    </source>
</evidence>
<keyword evidence="6 8" id="KW-1133">Transmembrane helix</keyword>
<keyword evidence="4" id="KW-0808">Transferase</keyword>
<dbReference type="GO" id="GO:0010041">
    <property type="term" value="P:response to iron(III) ion"/>
    <property type="evidence" value="ECO:0007669"/>
    <property type="project" value="TreeGrafter"/>
</dbReference>
<evidence type="ECO:0000256" key="1">
    <source>
        <dbReference type="ARBA" id="ARBA00004651"/>
    </source>
</evidence>
<dbReference type="Proteomes" id="UP000177169">
    <property type="component" value="Unassembled WGS sequence"/>
</dbReference>
<accession>A0A1F7Z2K1</accession>
<sequence length="554" mass="62262">MKDKILLFLIIISALTLRVVGISKYPVGLTQDEAAQGYDTYSLLLTAKDQWGNSFPLTFRSLGDFKLPLYTYLSIPSVAAFGLNEFAVRLPNALLATVSVLVTYLMVNKLTGKKQLALLSALLFSISPWHIALSRGAFEANLTTLLIPIGILAFYKGLEKPKWMILAALLFGLNLFSYHSARLFTPLILFSLIVLNFRVLAKDFWNKYKVAVLMFAIFLFAAAGSNFTGAQKRGLDVSIINPTDKWQAVSDRRYEAVMHNLPDKIARIYSNKGSYLVYQFANNYFTYLSPTSLFTQGVGGWDNGMIPGRGVLYLIEVVFVIASLIYFINGKASQGLNIIFIWFFLSPIPAALSKGSGFAGTRGAVMMPALQIISAYGLYVILRKIKEKVGSNVYNLSAFIISILLIFSLTSFLEDYYYHAPFKGASSMQYGRKEIVEFTAGVENNYDEIFISRTISSPNIWFEFYRKWDPSQVQLASKQWLVYEKLGVPYLDQLDGYKLGKYVFGSIHFDEMKNSKNILIVGKPEEFKSGVAPLKIFYLPDKTPAFYAVEDKNI</sequence>
<evidence type="ECO:0000259" key="9">
    <source>
        <dbReference type="Pfam" id="PF13231"/>
    </source>
</evidence>
<feature type="transmembrane region" description="Helical" evidence="8">
    <location>
        <begin position="138"/>
        <end position="155"/>
    </location>
</feature>
<reference evidence="10 11" key="1">
    <citation type="journal article" date="2016" name="Nat. Commun.">
        <title>Thousands of microbial genomes shed light on interconnected biogeochemical processes in an aquifer system.</title>
        <authorList>
            <person name="Anantharaman K."/>
            <person name="Brown C.T."/>
            <person name="Hug L.A."/>
            <person name="Sharon I."/>
            <person name="Castelle C.J."/>
            <person name="Probst A.J."/>
            <person name="Thomas B.C."/>
            <person name="Singh A."/>
            <person name="Wilkins M.J."/>
            <person name="Karaoz U."/>
            <person name="Brodie E.L."/>
            <person name="Williams K.H."/>
            <person name="Hubbard S.S."/>
            <person name="Banfield J.F."/>
        </authorList>
    </citation>
    <scope>NUCLEOTIDE SEQUENCE [LARGE SCALE GENOMIC DNA]</scope>
</reference>
<dbReference type="PANTHER" id="PTHR33908:SF3">
    <property type="entry name" value="UNDECAPRENYL PHOSPHATE-ALPHA-4-AMINO-4-DEOXY-L-ARABINOSE ARABINOSYL TRANSFERASE"/>
    <property type="match status" value="1"/>
</dbReference>
<evidence type="ECO:0000256" key="8">
    <source>
        <dbReference type="SAM" id="Phobius"/>
    </source>
</evidence>
<dbReference type="Pfam" id="PF13231">
    <property type="entry name" value="PMT_2"/>
    <property type="match status" value="1"/>
</dbReference>
<evidence type="ECO:0000256" key="5">
    <source>
        <dbReference type="ARBA" id="ARBA00022692"/>
    </source>
</evidence>
<dbReference type="EMBL" id="MGGR01000013">
    <property type="protein sequence ID" value="OGM33876.1"/>
    <property type="molecule type" value="Genomic_DNA"/>
</dbReference>
<gene>
    <name evidence="10" type="ORF">A3D01_02805</name>
</gene>
<dbReference type="InterPro" id="IPR038731">
    <property type="entry name" value="RgtA/B/C-like"/>
</dbReference>
<feature type="domain" description="Glycosyltransferase RgtA/B/C/D-like" evidence="9">
    <location>
        <begin position="68"/>
        <end position="219"/>
    </location>
</feature>
<evidence type="ECO:0000256" key="4">
    <source>
        <dbReference type="ARBA" id="ARBA00022679"/>
    </source>
</evidence>
<dbReference type="GO" id="GO:0009103">
    <property type="term" value="P:lipopolysaccharide biosynthetic process"/>
    <property type="evidence" value="ECO:0007669"/>
    <property type="project" value="UniProtKB-ARBA"/>
</dbReference>
<evidence type="ECO:0000313" key="11">
    <source>
        <dbReference type="Proteomes" id="UP000177169"/>
    </source>
</evidence>